<organism evidence="1">
    <name type="scientific">Dichomitus squalens</name>
    <dbReference type="NCBI Taxonomy" id="114155"/>
    <lineage>
        <taxon>Eukaryota</taxon>
        <taxon>Fungi</taxon>
        <taxon>Dikarya</taxon>
        <taxon>Basidiomycota</taxon>
        <taxon>Agaricomycotina</taxon>
        <taxon>Agaricomycetes</taxon>
        <taxon>Polyporales</taxon>
        <taxon>Polyporaceae</taxon>
        <taxon>Dichomitus</taxon>
    </lineage>
</organism>
<sequence length="57" mass="6023">MSESCAHFQPALKPSAGAEGWLGIVVCGGVYEADVSRDNRKEKSPSLLGLCLTVQSE</sequence>
<dbReference type="EMBL" id="ML143387">
    <property type="protein sequence ID" value="TBU34896.1"/>
    <property type="molecule type" value="Genomic_DNA"/>
</dbReference>
<reference evidence="1" key="1">
    <citation type="submission" date="2019-01" db="EMBL/GenBank/DDBJ databases">
        <title>Draft genome sequences of three monokaryotic isolates of the white-rot basidiomycete fungus Dichomitus squalens.</title>
        <authorList>
            <consortium name="DOE Joint Genome Institute"/>
            <person name="Lopez S.C."/>
            <person name="Andreopoulos B."/>
            <person name="Pangilinan J."/>
            <person name="Lipzen A."/>
            <person name="Riley R."/>
            <person name="Ahrendt S."/>
            <person name="Ng V."/>
            <person name="Barry K."/>
            <person name="Daum C."/>
            <person name="Grigoriev I.V."/>
            <person name="Hilden K.S."/>
            <person name="Makela M.R."/>
            <person name="de Vries R.P."/>
        </authorList>
    </citation>
    <scope>NUCLEOTIDE SEQUENCE [LARGE SCALE GENOMIC DNA]</scope>
    <source>
        <strain evidence="1">OM18370.1</strain>
    </source>
</reference>
<name>A0A4Q9N7K8_9APHY</name>
<protein>
    <submittedName>
        <fullName evidence="1">Uncharacterized protein</fullName>
    </submittedName>
</protein>
<accession>A0A4Q9N7K8</accession>
<evidence type="ECO:0000313" key="1">
    <source>
        <dbReference type="EMBL" id="TBU34896.1"/>
    </source>
</evidence>
<dbReference type="Proteomes" id="UP000292957">
    <property type="component" value="Unassembled WGS sequence"/>
</dbReference>
<proteinExistence type="predicted"/>
<gene>
    <name evidence="1" type="ORF">BD311DRAFT_745165</name>
</gene>
<dbReference type="AlphaFoldDB" id="A0A4Q9N7K8"/>